<dbReference type="AlphaFoldDB" id="A0A2S4URA9"/>
<comment type="caution">
    <text evidence="1">The sequence shown here is derived from an EMBL/GenBank/DDBJ whole genome shotgun (WGS) entry which is preliminary data.</text>
</comment>
<evidence type="ECO:0000313" key="1">
    <source>
        <dbReference type="EMBL" id="POV99737.1"/>
    </source>
</evidence>
<keyword evidence="2" id="KW-1185">Reference proteome</keyword>
<sequence length="91" mass="10303">MIYAGDPAEDSSVTKLQLSLKALPERSTALERMCNSSFLLLRKQRVQGIVKSLKAIKAVLTPRLRCPERDYHRQVARQRRPTGCIAQSTHL</sequence>
<proteinExistence type="predicted"/>
<dbReference type="EMBL" id="PKSL01000194">
    <property type="protein sequence ID" value="POV99737.1"/>
    <property type="molecule type" value="Genomic_DNA"/>
</dbReference>
<organism evidence="1 2">
    <name type="scientific">Puccinia striiformis</name>
    <dbReference type="NCBI Taxonomy" id="27350"/>
    <lineage>
        <taxon>Eukaryota</taxon>
        <taxon>Fungi</taxon>
        <taxon>Dikarya</taxon>
        <taxon>Basidiomycota</taxon>
        <taxon>Pucciniomycotina</taxon>
        <taxon>Pucciniomycetes</taxon>
        <taxon>Pucciniales</taxon>
        <taxon>Pucciniaceae</taxon>
        <taxon>Puccinia</taxon>
    </lineage>
</organism>
<dbReference type="VEuPathDB" id="FungiDB:PSTT_13549"/>
<reference evidence="1" key="1">
    <citation type="submission" date="2017-12" db="EMBL/GenBank/DDBJ databases">
        <title>Gene loss provides genomic basis for host adaptation in cereal stripe rust fungi.</title>
        <authorList>
            <person name="Xia C."/>
        </authorList>
    </citation>
    <scope>NUCLEOTIDE SEQUENCE [LARGE SCALE GENOMIC DNA]</scope>
    <source>
        <strain evidence="1">93-210</strain>
    </source>
</reference>
<name>A0A2S4URA9_9BASI</name>
<evidence type="ECO:0000313" key="2">
    <source>
        <dbReference type="Proteomes" id="UP000239156"/>
    </source>
</evidence>
<protein>
    <submittedName>
        <fullName evidence="1">Uncharacterized protein</fullName>
    </submittedName>
</protein>
<dbReference type="Proteomes" id="UP000239156">
    <property type="component" value="Unassembled WGS sequence"/>
</dbReference>
<gene>
    <name evidence="1" type="ORF">PSTT_13549</name>
</gene>
<accession>A0A2S4URA9</accession>
<dbReference type="VEuPathDB" id="FungiDB:PSHT_10624"/>